<accession>W7U8B9</accession>
<comment type="caution">
    <text evidence="1">The sequence shown here is derived from an EMBL/GenBank/DDBJ whole genome shotgun (WGS) entry which is preliminary data.</text>
</comment>
<evidence type="ECO:0000313" key="2">
    <source>
        <dbReference type="Proteomes" id="UP000019335"/>
    </source>
</evidence>
<reference evidence="1 2" key="1">
    <citation type="journal article" date="2014" name="Mol. Plant">
        <title>Chromosome Scale Genome Assembly and Transcriptome Profiling of Nannochloropsis gaditana in Nitrogen Depletion.</title>
        <authorList>
            <person name="Corteggiani Carpinelli E."/>
            <person name="Telatin A."/>
            <person name="Vitulo N."/>
            <person name="Forcato C."/>
            <person name="D'Angelo M."/>
            <person name="Schiavon R."/>
            <person name="Vezzi A."/>
            <person name="Giacometti G.M."/>
            <person name="Morosinotto T."/>
            <person name="Valle G."/>
        </authorList>
    </citation>
    <scope>NUCLEOTIDE SEQUENCE [LARGE SCALE GENOMIC DNA]</scope>
    <source>
        <strain evidence="1 2">B-31</strain>
    </source>
</reference>
<organism evidence="1 2">
    <name type="scientific">Nannochloropsis gaditana</name>
    <dbReference type="NCBI Taxonomy" id="72520"/>
    <lineage>
        <taxon>Eukaryota</taxon>
        <taxon>Sar</taxon>
        <taxon>Stramenopiles</taxon>
        <taxon>Ochrophyta</taxon>
        <taxon>Eustigmatophyceae</taxon>
        <taxon>Eustigmatales</taxon>
        <taxon>Monodopsidaceae</taxon>
        <taxon>Nannochloropsis</taxon>
    </lineage>
</organism>
<protein>
    <submittedName>
        <fullName evidence="1">Uncharacterized protein</fullName>
    </submittedName>
</protein>
<evidence type="ECO:0000313" key="1">
    <source>
        <dbReference type="EMBL" id="EWM29184.1"/>
    </source>
</evidence>
<dbReference type="OrthoDB" id="185368at2759"/>
<sequence length="288" mass="33857">MTRTTRSRTSSNAAPFQRLGRKEASKGNVLCLSMIYAREDAVPEKDFGQVWRDRLRLVQLESNGWEVYSCDLSHDESLGVMGRHLQSNFDHRRFQEAFTRRFPHGLEIRQVIFDYFYIPEHWASQRWGSGRLVTDTIPFLRRTARVREFWLPNCKVMRELLEEHEEVLVSEGLDWSLVRERWKNVLYVATEQVDGIMQRSLAEVKTNANQVAAYLDDQYPFIKISPIVLAKPRRYRQEKGRDLKDNQKRSKVVEGGLKVRYQKGAERNILAPRNHGCIFEEDENPVSR</sequence>
<gene>
    <name evidence="1" type="ORF">Naga_100007g7</name>
</gene>
<keyword evidence="2" id="KW-1185">Reference proteome</keyword>
<dbReference type="Proteomes" id="UP000019335">
    <property type="component" value="Chromosome 3"/>
</dbReference>
<name>W7U8B9_9STRA</name>
<dbReference type="EMBL" id="AZIL01000177">
    <property type="protein sequence ID" value="EWM29184.1"/>
    <property type="molecule type" value="Genomic_DNA"/>
</dbReference>
<proteinExistence type="predicted"/>
<dbReference type="AlphaFoldDB" id="W7U8B9"/>